<dbReference type="EMBL" id="KI913120">
    <property type="protein sequence ID" value="ETV83458.1"/>
    <property type="molecule type" value="Genomic_DNA"/>
</dbReference>
<dbReference type="GO" id="GO:0008641">
    <property type="term" value="F:ubiquitin-like modifier activating enzyme activity"/>
    <property type="evidence" value="ECO:0007669"/>
    <property type="project" value="InterPro"/>
</dbReference>
<dbReference type="Pfam" id="PF00899">
    <property type="entry name" value="ThiF"/>
    <property type="match status" value="2"/>
</dbReference>
<dbReference type="InterPro" id="IPR000594">
    <property type="entry name" value="ThiF_NAD_FAD-bd"/>
</dbReference>
<evidence type="ECO:0000259" key="3">
    <source>
        <dbReference type="Pfam" id="PF00899"/>
    </source>
</evidence>
<dbReference type="GO" id="GO:0004792">
    <property type="term" value="F:thiosulfate-cyanide sulfurtransferase activity"/>
    <property type="evidence" value="ECO:0007669"/>
    <property type="project" value="TreeGrafter"/>
</dbReference>
<dbReference type="AlphaFoldDB" id="W4GX16"/>
<dbReference type="OrthoDB" id="68523at2759"/>
<dbReference type="STRING" id="112090.W4GX16"/>
<dbReference type="GO" id="GO:0032446">
    <property type="term" value="P:protein modification by small protein conjugation"/>
    <property type="evidence" value="ECO:0007669"/>
    <property type="project" value="TreeGrafter"/>
</dbReference>
<dbReference type="RefSeq" id="XP_009826888.1">
    <property type="nucleotide sequence ID" value="XM_009828586.1"/>
</dbReference>
<sequence>MGEQTPPLPMTLAKDYYTRPLLLFGSTWMKSIARMQILVVGLRGVGVDIVRTLLSHSLKSITIHDDDCVRDDDIASHPAYMRVDVGKKKATVIKERLAGTSPPSTVLLSLSGTLTSDLLLNYHAVVFSSGPLSREEIIGLSEFCHAQSPPIGVVVAESRGLLGSVFVDFGSPHTATEDESFEFTVVQMNVAGGSVVVQEQCIHLLVQQGDLVEFAFCHAGGDSADLTWLHRRQFPVVQVAPPSGLVVNFGVSPLFVFDLTQHTRLKLKKIRGTRTIQHKSYRENIVAPQLVACPYYISSKDNERNIHLHSILHGLYSYRQRHGFFPQVNNAHHAQEVVNLTKDFVANTAAAAAFGRTVVSVQVVPDALTLEVARTASAEFAPLSALVAGMACRELLKFCGFGCPVSQLVYWDLLDLLPKDIKKERQFQHDAAGSVGEAHVLALFGRAAVERLRDARVVVIGCGSVGCQVVQNFTQMGVAKGVVVDGARVKRQDLATQSAYCEADVGLNKAHAVQTHYPTWTSVPVHLQQSHHVHFNHSFWQPTDVVVSTVDSDHTTLHLDDECFTYEKPWVLGHSHGHHTFTQTFVPHITERWVETKLLNTSSPSSSSSPLFLLDRVTALRASISPPLKSLPHGVDQTDSSAFEIHHMVQWARTVFDDAFHQSLVCLRATWTDRIGSSRGKRRDPAFIRMASEAYSRCQALTSVAACVDMARWFLEVLALKM</sequence>
<dbReference type="VEuPathDB" id="FungiDB:H257_04182"/>
<comment type="pathway">
    <text evidence="2">Protein modification.</text>
</comment>
<dbReference type="Gene3D" id="3.40.50.12550">
    <property type="entry name" value="Ubiquitin-activating enzyme E1, inactive adenylation domain, subdomain 2"/>
    <property type="match status" value="1"/>
</dbReference>
<accession>W4GX16</accession>
<dbReference type="InterPro" id="IPR035985">
    <property type="entry name" value="Ubiquitin-activating_enz"/>
</dbReference>
<gene>
    <name evidence="4" type="ORF">H257_04182</name>
</gene>
<dbReference type="PANTHER" id="PTHR10953:SF102">
    <property type="entry name" value="ADENYLYLTRANSFERASE AND SULFURTRANSFERASE MOCS3"/>
    <property type="match status" value="1"/>
</dbReference>
<dbReference type="InterPro" id="IPR042302">
    <property type="entry name" value="E1_FCCH_sf"/>
</dbReference>
<dbReference type="GO" id="GO:0016779">
    <property type="term" value="F:nucleotidyltransferase activity"/>
    <property type="evidence" value="ECO:0007669"/>
    <property type="project" value="TreeGrafter"/>
</dbReference>
<proteinExistence type="inferred from homology"/>
<dbReference type="SUPFAM" id="SSF69572">
    <property type="entry name" value="Activating enzymes of the ubiquitin-like proteins"/>
    <property type="match status" value="2"/>
</dbReference>
<dbReference type="PANTHER" id="PTHR10953">
    <property type="entry name" value="UBIQUITIN-ACTIVATING ENZYME E1"/>
    <property type="match status" value="1"/>
</dbReference>
<dbReference type="GeneID" id="20806178"/>
<dbReference type="InterPro" id="IPR045886">
    <property type="entry name" value="ThiF/MoeB/HesA"/>
</dbReference>
<name>W4GX16_APHAT</name>
<dbReference type="InterPro" id="IPR042449">
    <property type="entry name" value="Ub-E1_IAD_1"/>
</dbReference>
<dbReference type="GO" id="GO:0005737">
    <property type="term" value="C:cytoplasm"/>
    <property type="evidence" value="ECO:0007669"/>
    <property type="project" value="TreeGrafter"/>
</dbReference>
<comment type="similarity">
    <text evidence="1">Belongs to the ubiquitin-activating E1 family.</text>
</comment>
<dbReference type="Gene3D" id="2.40.30.180">
    <property type="entry name" value="Ubiquitin-activating enzyme E1, FCCH domain"/>
    <property type="match status" value="1"/>
</dbReference>
<dbReference type="PRINTS" id="PR01849">
    <property type="entry name" value="UBIQUITINACT"/>
</dbReference>
<feature type="domain" description="THIF-type NAD/FAD binding fold" evidence="3">
    <location>
        <begin position="441"/>
        <end position="591"/>
    </location>
</feature>
<evidence type="ECO:0000256" key="2">
    <source>
        <dbReference type="ARBA" id="ARBA00043952"/>
    </source>
</evidence>
<evidence type="ECO:0000256" key="1">
    <source>
        <dbReference type="ARBA" id="ARBA00005673"/>
    </source>
</evidence>
<dbReference type="InterPro" id="IPR000011">
    <property type="entry name" value="UBQ/SUMO-activ_enz_E1-like"/>
</dbReference>
<reference evidence="4" key="1">
    <citation type="submission" date="2013-12" db="EMBL/GenBank/DDBJ databases">
        <title>The Genome Sequence of Aphanomyces astaci APO3.</title>
        <authorList>
            <consortium name="The Broad Institute Genomics Platform"/>
            <person name="Russ C."/>
            <person name="Tyler B."/>
            <person name="van West P."/>
            <person name="Dieguez-Uribeondo J."/>
            <person name="Young S.K."/>
            <person name="Zeng Q."/>
            <person name="Gargeya S."/>
            <person name="Fitzgerald M."/>
            <person name="Abouelleil A."/>
            <person name="Alvarado L."/>
            <person name="Chapman S.B."/>
            <person name="Gainer-Dewar J."/>
            <person name="Goldberg J."/>
            <person name="Griggs A."/>
            <person name="Gujja S."/>
            <person name="Hansen M."/>
            <person name="Howarth C."/>
            <person name="Imamovic A."/>
            <person name="Ireland A."/>
            <person name="Larimer J."/>
            <person name="McCowan C."/>
            <person name="Murphy C."/>
            <person name="Pearson M."/>
            <person name="Poon T.W."/>
            <person name="Priest M."/>
            <person name="Roberts A."/>
            <person name="Saif S."/>
            <person name="Shea T."/>
            <person name="Sykes S."/>
            <person name="Wortman J."/>
            <person name="Nusbaum C."/>
            <person name="Birren B."/>
        </authorList>
    </citation>
    <scope>NUCLEOTIDE SEQUENCE [LARGE SCALE GENOMIC DNA]</scope>
    <source>
        <strain evidence="4">APO3</strain>
    </source>
</reference>
<dbReference type="Gene3D" id="3.40.50.720">
    <property type="entry name" value="NAD(P)-binding Rossmann-like Domain"/>
    <property type="match status" value="1"/>
</dbReference>
<organism evidence="4">
    <name type="scientific">Aphanomyces astaci</name>
    <name type="common">Crayfish plague agent</name>
    <dbReference type="NCBI Taxonomy" id="112090"/>
    <lineage>
        <taxon>Eukaryota</taxon>
        <taxon>Sar</taxon>
        <taxon>Stramenopiles</taxon>
        <taxon>Oomycota</taxon>
        <taxon>Saprolegniomycetes</taxon>
        <taxon>Saprolegniales</taxon>
        <taxon>Verrucalvaceae</taxon>
        <taxon>Aphanomyces</taxon>
    </lineage>
</organism>
<dbReference type="Gene3D" id="3.50.50.80">
    <property type="entry name" value="Ubiquitin-activating enzyme E1, inactive adenylation domain, subdomain 1"/>
    <property type="match status" value="1"/>
</dbReference>
<evidence type="ECO:0000313" key="4">
    <source>
        <dbReference type="EMBL" id="ETV83458.1"/>
    </source>
</evidence>
<protein>
    <recommendedName>
        <fullName evidence="3">THIF-type NAD/FAD binding fold domain-containing protein</fullName>
    </recommendedName>
</protein>
<feature type="domain" description="THIF-type NAD/FAD binding fold" evidence="3">
    <location>
        <begin position="17"/>
        <end position="398"/>
    </location>
</feature>